<feature type="region of interest" description="Disordered" evidence="1">
    <location>
        <begin position="1"/>
        <end position="330"/>
    </location>
</feature>
<sequence length="330" mass="39219">MATTGSSQTSQDKGASKIKKGAAARIQRDNDMDNERNHATHQESRDRDEHRHFHAADTQDIERSQSSARAQKREKGWEDKDGGRENWRGETAADRNYTHSDYSHYNDDSRAYQSFSRSGGNRSAGSRYVQMGHGANRRPDDGYGDPMNEVDRRYLSHERGYSGARLDDRRWHEDDRGHYDGNRAERDRDDLNDRQNGWQANVRVDNRDDERRHPDDRRFQNNWRDRQWRETAYRSGAHEWRPNDDWRNEQRNGSEYDRDRGSYGNSRFRDDDYGYRASRPDERDYGHEDDRSDPRQPRGYSATSERDFEDRNPSREWERNPPHTGRGRRC</sequence>
<dbReference type="EMBL" id="FMTS01000001">
    <property type="protein sequence ID" value="SCW42191.1"/>
    <property type="molecule type" value="Genomic_DNA"/>
</dbReference>
<feature type="compositionally biased region" description="Low complexity" evidence="1">
    <location>
        <begin position="114"/>
        <end position="127"/>
    </location>
</feature>
<feature type="compositionally biased region" description="Polar residues" evidence="1">
    <location>
        <begin position="1"/>
        <end position="12"/>
    </location>
</feature>
<dbReference type="AlphaFoldDB" id="A0A1G4QCK6"/>
<proteinExistence type="predicted"/>
<feature type="compositionally biased region" description="Basic and acidic residues" evidence="1">
    <location>
        <begin position="149"/>
        <end position="193"/>
    </location>
</feature>
<reference evidence="3" key="1">
    <citation type="submission" date="2016-10" db="EMBL/GenBank/DDBJ databases">
        <authorList>
            <person name="Varghese N."/>
            <person name="Submissions S."/>
        </authorList>
    </citation>
    <scope>NUCLEOTIDE SEQUENCE [LARGE SCALE GENOMIC DNA]</scope>
    <source>
        <strain evidence="3">CGMCC 1.3431</strain>
    </source>
</reference>
<dbReference type="OrthoDB" id="7173979at2"/>
<evidence type="ECO:0000313" key="2">
    <source>
        <dbReference type="EMBL" id="SCW42191.1"/>
    </source>
</evidence>
<keyword evidence="3" id="KW-1185">Reference proteome</keyword>
<organism evidence="2 3">
    <name type="scientific">Asticcacaulis taihuensis</name>
    <dbReference type="NCBI Taxonomy" id="260084"/>
    <lineage>
        <taxon>Bacteria</taxon>
        <taxon>Pseudomonadati</taxon>
        <taxon>Pseudomonadota</taxon>
        <taxon>Alphaproteobacteria</taxon>
        <taxon>Caulobacterales</taxon>
        <taxon>Caulobacteraceae</taxon>
        <taxon>Asticcacaulis</taxon>
    </lineage>
</organism>
<feature type="compositionally biased region" description="Basic and acidic residues" evidence="1">
    <location>
        <begin position="204"/>
        <end position="296"/>
    </location>
</feature>
<feature type="compositionally biased region" description="Basic and acidic residues" evidence="1">
    <location>
        <begin position="304"/>
        <end position="321"/>
    </location>
</feature>
<dbReference type="STRING" id="260084.SAMN02927928_1108"/>
<evidence type="ECO:0000256" key="1">
    <source>
        <dbReference type="SAM" id="MobiDB-lite"/>
    </source>
</evidence>
<feature type="compositionally biased region" description="Basic and acidic residues" evidence="1">
    <location>
        <begin position="26"/>
        <end position="63"/>
    </location>
</feature>
<dbReference type="Proteomes" id="UP000199150">
    <property type="component" value="Unassembled WGS sequence"/>
</dbReference>
<name>A0A1G4QCK6_9CAUL</name>
<protein>
    <submittedName>
        <fullName evidence="2">Uncharacterized protein</fullName>
    </submittedName>
</protein>
<feature type="compositionally biased region" description="Basic and acidic residues" evidence="1">
    <location>
        <begin position="71"/>
        <end position="110"/>
    </location>
</feature>
<evidence type="ECO:0000313" key="3">
    <source>
        <dbReference type="Proteomes" id="UP000199150"/>
    </source>
</evidence>
<gene>
    <name evidence="2" type="ORF">SAMN02927928_1108</name>
</gene>
<dbReference type="RefSeq" id="WP_139159617.1">
    <property type="nucleotide sequence ID" value="NZ_CBCRYE010000001.1"/>
</dbReference>
<accession>A0A1G4QCK6</accession>